<proteinExistence type="predicted"/>
<evidence type="ECO:0000313" key="1">
    <source>
        <dbReference type="EMBL" id="KAF5836884.1"/>
    </source>
</evidence>
<sequence>MPSWPTDPAHVLVVAALVCRWACPLLVSCIIPPPPLMLASRSQPMLTPLHPSAGRPCALPAPLPASSLPLRLTPTLPSPPCFAPFSRLPPPASLLPTELPSTTCCTSSSPFPCQSLTSLPLTCQFLTCPPLTCRSLTCALSDPSLRAACRFDSAVASACTLASTCLGA</sequence>
<gene>
    <name evidence="1" type="ORF">DUNSADRAFT_5276</name>
</gene>
<evidence type="ECO:0000313" key="2">
    <source>
        <dbReference type="Proteomes" id="UP000815325"/>
    </source>
</evidence>
<organism evidence="1 2">
    <name type="scientific">Dunaliella salina</name>
    <name type="common">Green alga</name>
    <name type="synonym">Protococcus salinus</name>
    <dbReference type="NCBI Taxonomy" id="3046"/>
    <lineage>
        <taxon>Eukaryota</taxon>
        <taxon>Viridiplantae</taxon>
        <taxon>Chlorophyta</taxon>
        <taxon>core chlorophytes</taxon>
        <taxon>Chlorophyceae</taxon>
        <taxon>CS clade</taxon>
        <taxon>Chlamydomonadales</taxon>
        <taxon>Dunaliellaceae</taxon>
        <taxon>Dunaliella</taxon>
    </lineage>
</organism>
<dbReference type="Proteomes" id="UP000815325">
    <property type="component" value="Unassembled WGS sequence"/>
</dbReference>
<reference evidence="1" key="1">
    <citation type="submission" date="2017-08" db="EMBL/GenBank/DDBJ databases">
        <authorList>
            <person name="Polle J.E."/>
            <person name="Barry K."/>
            <person name="Cushman J."/>
            <person name="Schmutz J."/>
            <person name="Tran D."/>
            <person name="Hathwaick L.T."/>
            <person name="Yim W.C."/>
            <person name="Jenkins J."/>
            <person name="Mckie-Krisberg Z.M."/>
            <person name="Prochnik S."/>
            <person name="Lindquist E."/>
            <person name="Dockter R.B."/>
            <person name="Adam C."/>
            <person name="Molina H."/>
            <person name="Bunkerborg J."/>
            <person name="Jin E."/>
            <person name="Buchheim M."/>
            <person name="Magnuson J."/>
        </authorList>
    </citation>
    <scope>NUCLEOTIDE SEQUENCE</scope>
    <source>
        <strain evidence="1">CCAP 19/18</strain>
    </source>
</reference>
<keyword evidence="2" id="KW-1185">Reference proteome</keyword>
<name>A0ABQ7GQJ7_DUNSA</name>
<dbReference type="EMBL" id="MU069638">
    <property type="protein sequence ID" value="KAF5836884.1"/>
    <property type="molecule type" value="Genomic_DNA"/>
</dbReference>
<protein>
    <submittedName>
        <fullName evidence="1">Uncharacterized protein</fullName>
    </submittedName>
</protein>
<comment type="caution">
    <text evidence="1">The sequence shown here is derived from an EMBL/GenBank/DDBJ whole genome shotgun (WGS) entry which is preliminary data.</text>
</comment>
<accession>A0ABQ7GQJ7</accession>